<organism evidence="1 2">
    <name type="scientific">Cotesia glomerata</name>
    <name type="common">Lepidopteran parasitic wasp</name>
    <name type="synonym">Apanteles glomeratus</name>
    <dbReference type="NCBI Taxonomy" id="32391"/>
    <lineage>
        <taxon>Eukaryota</taxon>
        <taxon>Metazoa</taxon>
        <taxon>Ecdysozoa</taxon>
        <taxon>Arthropoda</taxon>
        <taxon>Hexapoda</taxon>
        <taxon>Insecta</taxon>
        <taxon>Pterygota</taxon>
        <taxon>Neoptera</taxon>
        <taxon>Endopterygota</taxon>
        <taxon>Hymenoptera</taxon>
        <taxon>Apocrita</taxon>
        <taxon>Ichneumonoidea</taxon>
        <taxon>Braconidae</taxon>
        <taxon>Microgastrinae</taxon>
        <taxon>Cotesia</taxon>
    </lineage>
</organism>
<accession>A0AAV7IHF1</accession>
<dbReference type="AlphaFoldDB" id="A0AAV7IHF1"/>
<gene>
    <name evidence="1" type="ORF">KQX54_010191</name>
</gene>
<dbReference type="EMBL" id="JAHXZJ010001492">
    <property type="protein sequence ID" value="KAH0552448.1"/>
    <property type="molecule type" value="Genomic_DNA"/>
</dbReference>
<protein>
    <submittedName>
        <fullName evidence="1">Uncharacterized protein</fullName>
    </submittedName>
</protein>
<name>A0AAV7IHF1_COTGL</name>
<reference evidence="1 2" key="1">
    <citation type="journal article" date="2021" name="J. Hered.">
        <title>A chromosome-level genome assembly of the parasitoid wasp, Cotesia glomerata (Hymenoptera: Braconidae).</title>
        <authorList>
            <person name="Pinto B.J."/>
            <person name="Weis J.J."/>
            <person name="Gamble T."/>
            <person name="Ode P.J."/>
            <person name="Paul R."/>
            <person name="Zaspel J.M."/>
        </authorList>
    </citation>
    <scope>NUCLEOTIDE SEQUENCE [LARGE SCALE GENOMIC DNA]</scope>
    <source>
        <strain evidence="1">CgM1</strain>
    </source>
</reference>
<evidence type="ECO:0000313" key="2">
    <source>
        <dbReference type="Proteomes" id="UP000826195"/>
    </source>
</evidence>
<proteinExistence type="predicted"/>
<evidence type="ECO:0000313" key="1">
    <source>
        <dbReference type="EMBL" id="KAH0552448.1"/>
    </source>
</evidence>
<sequence>MTGIETKIDASSATVEMIANKVNVLATNFDALKAHVTTLETRITQMELNEHHPVANSDFLDQIKSTVQNITDSKLEVRTLQLETQLLADEITIGGLPEMRNEKLMDTVVLLSKALKVTVTEADVIKVERLGKEVRAKSRNIRVKFSNQKHVNNVMINVRYADNKPPVKLLPSTGLELLQNLLD</sequence>
<comment type="caution">
    <text evidence="1">The sequence shown here is derived from an EMBL/GenBank/DDBJ whole genome shotgun (WGS) entry which is preliminary data.</text>
</comment>
<dbReference type="Proteomes" id="UP000826195">
    <property type="component" value="Unassembled WGS sequence"/>
</dbReference>
<keyword evidence="2" id="KW-1185">Reference proteome</keyword>